<feature type="domain" description="Glycoside hydrolase family 20 catalytic" evidence="7">
    <location>
        <begin position="285"/>
        <end position="631"/>
    </location>
</feature>
<evidence type="ECO:0000313" key="8">
    <source>
        <dbReference type="EMBL" id="EJB05407.1"/>
    </source>
</evidence>
<gene>
    <name evidence="8" type="ORF">Rleg9DRAFT_4290</name>
</gene>
<dbReference type="CDD" id="cd06563">
    <property type="entry name" value="GH20_chitobiase-like"/>
    <property type="match status" value="1"/>
</dbReference>
<dbReference type="InterPro" id="IPR017853">
    <property type="entry name" value="GH"/>
</dbReference>
<dbReference type="GO" id="GO:0005975">
    <property type="term" value="P:carbohydrate metabolic process"/>
    <property type="evidence" value="ECO:0007669"/>
    <property type="project" value="InterPro"/>
</dbReference>
<dbReference type="PRINTS" id="PR00738">
    <property type="entry name" value="GLHYDRLASE20"/>
</dbReference>
<dbReference type="Proteomes" id="UP000005092">
    <property type="component" value="Unassembled WGS sequence"/>
</dbReference>
<evidence type="ECO:0000259" key="7">
    <source>
        <dbReference type="Pfam" id="PF00728"/>
    </source>
</evidence>
<proteinExistence type="inferred from homology"/>
<feature type="active site" description="Proton donor" evidence="6">
    <location>
        <position position="460"/>
    </location>
</feature>
<evidence type="ECO:0000256" key="2">
    <source>
        <dbReference type="ARBA" id="ARBA00006285"/>
    </source>
</evidence>
<dbReference type="Pfam" id="PF00728">
    <property type="entry name" value="Glyco_hydro_20"/>
    <property type="match status" value="1"/>
</dbReference>
<dbReference type="PANTHER" id="PTHR22600">
    <property type="entry name" value="BETA-HEXOSAMINIDASE"/>
    <property type="match status" value="1"/>
</dbReference>
<dbReference type="HOGENOM" id="CLU_007082_5_1_5"/>
<name>I9NFA9_RHILT</name>
<evidence type="ECO:0000256" key="6">
    <source>
        <dbReference type="PIRSR" id="PIRSR625705-1"/>
    </source>
</evidence>
<dbReference type="EC" id="3.2.1.52" evidence="3"/>
<dbReference type="AlphaFoldDB" id="I9NFA9"/>
<dbReference type="EMBL" id="JH719381">
    <property type="protein sequence ID" value="EJB05407.1"/>
    <property type="molecule type" value="Genomic_DNA"/>
</dbReference>
<accession>I9NFA9</accession>
<dbReference type="GO" id="GO:0004563">
    <property type="term" value="F:beta-N-acetylhexosaminidase activity"/>
    <property type="evidence" value="ECO:0007669"/>
    <property type="project" value="UniProtKB-EC"/>
</dbReference>
<dbReference type="Gene3D" id="3.20.20.80">
    <property type="entry name" value="Glycosidases"/>
    <property type="match status" value="1"/>
</dbReference>
<evidence type="ECO:0000256" key="1">
    <source>
        <dbReference type="ARBA" id="ARBA00001231"/>
    </source>
</evidence>
<dbReference type="SUPFAM" id="SSF51445">
    <property type="entry name" value="(Trans)glycosidases"/>
    <property type="match status" value="1"/>
</dbReference>
<sequence>MLYFAPDHFGANMTITDYRLDASWNPIEGSFGRLTFTLHNLSAEPLSGFSLAYTSETRVADKHVCDGANLKRQVAHFHEFLPSEELMVPPGGCWRFTVEGLSREPKHLTAGVKSAYLTLADGRYLPVDFGDLMLKGRDVGVSPPLLPPGKADEPYALLPWPLSLGLKAGDLPATLYPAERTRPDAIEALSQVLSLYQRLYPVEDAPFSLSAVEGGRRIRFVAESSIAAFAYELRFTAHEIVLSSADETGRRYGLISLAQLLHGARADGERFKFPNFGTIADQPRYDWRGCHLDVSRQFYPVADILRLIDILAWNKLNIFHWHLTDDEAWRLEIKAYPALTEIGARRGPDEVLVPQLGDGAETRAGHYTQDDIRRIVAHAASLGVEVVPEIDIPGHSTATLFSLPELADGQEAPDSYRAVQGYPNNALNPAVEFTYEFLGKVFDEIVALFPSEYLHIGGDEVAEGAWLSSPLCQALMKREKLAGTAELQSYFLKRIKAMLSERGRKLAGWNEVSHGGGVDRDGTLLMAWEKPAVGIELAQQGYDVVMTPGQAYYLDMAQAEAWAEPGAAWAGYSPPEHTYAYEAEGELPAALQEKMRGIQACIWTENFISRAYFNRLVFPRLPAVAEAAWTPSDRKDWDRFAAIVRMWPML</sequence>
<evidence type="ECO:0000256" key="4">
    <source>
        <dbReference type="ARBA" id="ARBA00022801"/>
    </source>
</evidence>
<keyword evidence="4" id="KW-0378">Hydrolase</keyword>
<dbReference type="GO" id="GO:0030203">
    <property type="term" value="P:glycosaminoglycan metabolic process"/>
    <property type="evidence" value="ECO:0007669"/>
    <property type="project" value="TreeGrafter"/>
</dbReference>
<dbReference type="InterPro" id="IPR015883">
    <property type="entry name" value="Glyco_hydro_20_cat"/>
</dbReference>
<dbReference type="SUPFAM" id="SSF55545">
    <property type="entry name" value="beta-N-acetylhexosaminidase-like domain"/>
    <property type="match status" value="1"/>
</dbReference>
<reference evidence="8 9" key="1">
    <citation type="submission" date="2012-02" db="EMBL/GenBank/DDBJ databases">
        <title>Improved High-Quality Draft Sequence of Rhizobium leguminosarum bv. trifolii WSM597.</title>
        <authorList>
            <consortium name="US DOE Joint Genome Institute"/>
            <person name="Lucas S."/>
            <person name="Han J."/>
            <person name="Lapidus A."/>
            <person name="Cheng J.-F."/>
            <person name="Goodwin L."/>
            <person name="Pitluck S."/>
            <person name="Peters L."/>
            <person name="Ovchinnikova G."/>
            <person name="Held B."/>
            <person name="Detter J.C."/>
            <person name="Han C."/>
            <person name="Tapia R."/>
            <person name="Land M."/>
            <person name="Hauser L."/>
            <person name="Kyrpides N."/>
            <person name="Ivanova N."/>
            <person name="Pagani I."/>
            <person name="Brau L."/>
            <person name="Yates R."/>
            <person name="O'Hara G."/>
            <person name="Rui T."/>
            <person name="Howieson J."/>
            <person name="Reeve W."/>
            <person name="Woyke T."/>
        </authorList>
    </citation>
    <scope>NUCLEOTIDE SEQUENCE [LARGE SCALE GENOMIC DNA]</scope>
    <source>
        <strain evidence="8 9">WSM597</strain>
    </source>
</reference>
<evidence type="ECO:0000256" key="5">
    <source>
        <dbReference type="ARBA" id="ARBA00030512"/>
    </source>
</evidence>
<dbReference type="Gene3D" id="3.30.379.10">
    <property type="entry name" value="Chitobiase/beta-hexosaminidase domain 2-like"/>
    <property type="match status" value="1"/>
</dbReference>
<evidence type="ECO:0000256" key="3">
    <source>
        <dbReference type="ARBA" id="ARBA00012663"/>
    </source>
</evidence>
<organism evidence="8 9">
    <name type="scientific">Rhizobium leguminosarum bv. trifolii WSM597</name>
    <dbReference type="NCBI Taxonomy" id="754764"/>
    <lineage>
        <taxon>Bacteria</taxon>
        <taxon>Pseudomonadati</taxon>
        <taxon>Pseudomonadota</taxon>
        <taxon>Alphaproteobacteria</taxon>
        <taxon>Hyphomicrobiales</taxon>
        <taxon>Rhizobiaceae</taxon>
        <taxon>Rhizobium/Agrobacterium group</taxon>
        <taxon>Rhizobium</taxon>
    </lineage>
</organism>
<dbReference type="InterPro" id="IPR025705">
    <property type="entry name" value="Beta_hexosaminidase_sua/sub"/>
</dbReference>
<dbReference type="PANTHER" id="PTHR22600:SF57">
    <property type="entry name" value="BETA-N-ACETYLHEXOSAMINIDASE"/>
    <property type="match status" value="1"/>
</dbReference>
<comment type="catalytic activity">
    <reaction evidence="1">
        <text>Hydrolysis of terminal non-reducing N-acetyl-D-hexosamine residues in N-acetyl-beta-D-hexosaminides.</text>
        <dbReference type="EC" id="3.2.1.52"/>
    </reaction>
</comment>
<dbReference type="InterPro" id="IPR029018">
    <property type="entry name" value="Hex-like_dom2"/>
</dbReference>
<protein>
    <recommendedName>
        <fullName evidence="3">beta-N-acetylhexosaminidase</fullName>
        <ecNumber evidence="3">3.2.1.52</ecNumber>
    </recommendedName>
    <alternativeName>
        <fullName evidence="5">Beta-N-acetylhexosaminidase</fullName>
    </alternativeName>
</protein>
<evidence type="ECO:0000313" key="9">
    <source>
        <dbReference type="Proteomes" id="UP000005092"/>
    </source>
</evidence>
<dbReference type="GO" id="GO:0016020">
    <property type="term" value="C:membrane"/>
    <property type="evidence" value="ECO:0007669"/>
    <property type="project" value="TreeGrafter"/>
</dbReference>
<comment type="similarity">
    <text evidence="2">Belongs to the glycosyl hydrolase 20 family.</text>
</comment>